<evidence type="ECO:0000313" key="2">
    <source>
        <dbReference type="EMBL" id="KAL3825923.1"/>
    </source>
</evidence>
<sequence length="90" mass="10129">MELKARIFATLLLFFLLVPPCFSRGKLHVKSVDSEVYVIDYRGPETHTSIPPPNRAGGGRPNIHHHTNMARLNKSKLITKEETNGKKIHG</sequence>
<name>A0ABD3SN52_9LAMI</name>
<dbReference type="Proteomes" id="UP001634393">
    <property type="component" value="Unassembled WGS sequence"/>
</dbReference>
<reference evidence="2 3" key="1">
    <citation type="submission" date="2024-12" db="EMBL/GenBank/DDBJ databases">
        <title>The unique morphological basis and parallel evolutionary history of personate flowers in Penstemon.</title>
        <authorList>
            <person name="Depatie T.H."/>
            <person name="Wessinger C.A."/>
        </authorList>
    </citation>
    <scope>NUCLEOTIDE SEQUENCE [LARGE SCALE GENOMIC DNA]</scope>
    <source>
        <strain evidence="2">WTNN_2</strain>
        <tissue evidence="2">Leaf</tissue>
    </source>
</reference>
<dbReference type="AlphaFoldDB" id="A0ABD3SN52"/>
<protein>
    <submittedName>
        <fullName evidence="2">Uncharacterized protein</fullName>
    </submittedName>
</protein>
<keyword evidence="3" id="KW-1185">Reference proteome</keyword>
<accession>A0ABD3SN52</accession>
<keyword evidence="1" id="KW-0732">Signal</keyword>
<proteinExistence type="predicted"/>
<dbReference type="EMBL" id="JBJXBP010000006">
    <property type="protein sequence ID" value="KAL3825923.1"/>
    <property type="molecule type" value="Genomic_DNA"/>
</dbReference>
<gene>
    <name evidence="2" type="ORF">ACJIZ3_021952</name>
</gene>
<evidence type="ECO:0000313" key="3">
    <source>
        <dbReference type="Proteomes" id="UP001634393"/>
    </source>
</evidence>
<feature type="signal peptide" evidence="1">
    <location>
        <begin position="1"/>
        <end position="23"/>
    </location>
</feature>
<feature type="chain" id="PRO_5044847062" evidence="1">
    <location>
        <begin position="24"/>
        <end position="90"/>
    </location>
</feature>
<comment type="caution">
    <text evidence="2">The sequence shown here is derived from an EMBL/GenBank/DDBJ whole genome shotgun (WGS) entry which is preliminary data.</text>
</comment>
<organism evidence="2 3">
    <name type="scientific">Penstemon smallii</name>
    <dbReference type="NCBI Taxonomy" id="265156"/>
    <lineage>
        <taxon>Eukaryota</taxon>
        <taxon>Viridiplantae</taxon>
        <taxon>Streptophyta</taxon>
        <taxon>Embryophyta</taxon>
        <taxon>Tracheophyta</taxon>
        <taxon>Spermatophyta</taxon>
        <taxon>Magnoliopsida</taxon>
        <taxon>eudicotyledons</taxon>
        <taxon>Gunneridae</taxon>
        <taxon>Pentapetalae</taxon>
        <taxon>asterids</taxon>
        <taxon>lamiids</taxon>
        <taxon>Lamiales</taxon>
        <taxon>Plantaginaceae</taxon>
        <taxon>Cheloneae</taxon>
        <taxon>Penstemon</taxon>
    </lineage>
</organism>
<evidence type="ECO:0000256" key="1">
    <source>
        <dbReference type="SAM" id="SignalP"/>
    </source>
</evidence>